<comment type="similarity">
    <text evidence="2">Belongs to the GSP L family.</text>
</comment>
<dbReference type="NCBIfam" id="TIGR01709">
    <property type="entry name" value="typeII_sec_gspL"/>
    <property type="match status" value="1"/>
</dbReference>
<dbReference type="GO" id="GO:0015627">
    <property type="term" value="C:type II protein secretion system complex"/>
    <property type="evidence" value="ECO:0007669"/>
    <property type="project" value="InterPro"/>
</dbReference>
<organism evidence="12 13">
    <name type="scientific">Pararobbsia alpina</name>
    <dbReference type="NCBI Taxonomy" id="621374"/>
    <lineage>
        <taxon>Bacteria</taxon>
        <taxon>Pseudomonadati</taxon>
        <taxon>Pseudomonadota</taxon>
        <taxon>Betaproteobacteria</taxon>
        <taxon>Burkholderiales</taxon>
        <taxon>Burkholderiaceae</taxon>
        <taxon>Pararobbsia</taxon>
    </lineage>
</organism>
<dbReference type="InterPro" id="IPR025691">
    <property type="entry name" value="GspL_pp_dom"/>
</dbReference>
<keyword evidence="9" id="KW-0472">Membrane</keyword>
<dbReference type="Pfam" id="PF12693">
    <property type="entry name" value="GspL_C"/>
    <property type="match status" value="1"/>
</dbReference>
<dbReference type="GO" id="GO:0009276">
    <property type="term" value="C:Gram-negative-bacterium-type cell wall"/>
    <property type="evidence" value="ECO:0007669"/>
    <property type="project" value="InterPro"/>
</dbReference>
<name>A0A6S7B2F9_9BURK</name>
<evidence type="ECO:0000256" key="3">
    <source>
        <dbReference type="ARBA" id="ARBA00022448"/>
    </source>
</evidence>
<keyword evidence="4" id="KW-1003">Cell membrane</keyword>
<accession>A0A6S7B2F9</accession>
<evidence type="ECO:0008006" key="14">
    <source>
        <dbReference type="Google" id="ProtNLM"/>
    </source>
</evidence>
<dbReference type="InterPro" id="IPR043129">
    <property type="entry name" value="ATPase_NBD"/>
</dbReference>
<dbReference type="InterPro" id="IPR007812">
    <property type="entry name" value="T2SS_protein-GspL"/>
</dbReference>
<protein>
    <recommendedName>
        <fullName evidence="14">Type II secretion system protein L</fullName>
    </recommendedName>
</protein>
<evidence type="ECO:0000259" key="11">
    <source>
        <dbReference type="Pfam" id="PF12693"/>
    </source>
</evidence>
<evidence type="ECO:0000313" key="13">
    <source>
        <dbReference type="Proteomes" id="UP000494115"/>
    </source>
</evidence>
<keyword evidence="5" id="KW-0997">Cell inner membrane</keyword>
<evidence type="ECO:0000256" key="6">
    <source>
        <dbReference type="ARBA" id="ARBA00022692"/>
    </source>
</evidence>
<keyword evidence="13" id="KW-1185">Reference proteome</keyword>
<evidence type="ECO:0000256" key="8">
    <source>
        <dbReference type="ARBA" id="ARBA00022989"/>
    </source>
</evidence>
<keyword evidence="8" id="KW-1133">Transmembrane helix</keyword>
<evidence type="ECO:0000313" key="12">
    <source>
        <dbReference type="EMBL" id="CAB3778866.1"/>
    </source>
</evidence>
<keyword evidence="6" id="KW-0812">Transmembrane</keyword>
<evidence type="ECO:0000256" key="7">
    <source>
        <dbReference type="ARBA" id="ARBA00022927"/>
    </source>
</evidence>
<proteinExistence type="inferred from homology"/>
<feature type="domain" description="GspL cytoplasmic actin-ATPase-like" evidence="10">
    <location>
        <begin position="37"/>
        <end position="149"/>
    </location>
</feature>
<evidence type="ECO:0000256" key="4">
    <source>
        <dbReference type="ARBA" id="ARBA00022475"/>
    </source>
</evidence>
<gene>
    <name evidence="12" type="ORF">LMG28138_00665</name>
</gene>
<dbReference type="AlphaFoldDB" id="A0A6S7B2F9"/>
<dbReference type="RefSeq" id="WP_175103207.1">
    <property type="nucleotide sequence ID" value="NZ_CADIKM010000002.1"/>
</dbReference>
<evidence type="ECO:0000256" key="2">
    <source>
        <dbReference type="ARBA" id="ARBA00005318"/>
    </source>
</evidence>
<sequence length="501" mass="53057">MTTLIVQLPPRDPAVPAQEWRLPALPFVLLDKRGRTMRSGTASVALLPKASMVVALLAARDSLLLRAKLPPVKGLKLRQILPNVIEDQIIQDPQTCHIAVDPDPAVNDVKMLAVIDRGWFRFLTEAFAQAGHRSVRMVPLTAGLPVADDAALSGIPSVDVVVPGDGEDHAAVEAPFAASNRSPKAAARAERAGAEQLAASAALESTVPVVALLLGTVVSTDPVLAAEATFTPSLVQAPRIELAIARGRLGEGMAVPANALDATLEAVAAGAPLTVYRLTAVPGGEPDFDPGGFMQGSGVAPAGAGGMPSPAQRALPLPFETLARTALTSRFDLCQFEFSSQGWRLGRRAWREWRLPVLLLAATAVVTMIGMNIQWLMLAHERDVIVSQQTETLLTAFPRTTVVLDPPSQMTRQLDQLRLAAGELSPGDFESLAAGLSRSLGTIPSNAIASLGYRERVLTLAFKPGARVDKEFVNRLNANGLDATASDGKWTIKSAVARGNR</sequence>
<reference evidence="12 13" key="1">
    <citation type="submission" date="2020-04" db="EMBL/GenBank/DDBJ databases">
        <authorList>
            <person name="De Canck E."/>
        </authorList>
    </citation>
    <scope>NUCLEOTIDE SEQUENCE [LARGE SCALE GENOMIC DNA]</scope>
    <source>
        <strain evidence="12 13">LMG 28138</strain>
    </source>
</reference>
<feature type="domain" description="GspL periplasmic" evidence="11">
    <location>
        <begin position="347"/>
        <end position="455"/>
    </location>
</feature>
<dbReference type="Proteomes" id="UP000494115">
    <property type="component" value="Unassembled WGS sequence"/>
</dbReference>
<keyword evidence="3" id="KW-0813">Transport</keyword>
<evidence type="ECO:0000259" key="10">
    <source>
        <dbReference type="Pfam" id="PF05134"/>
    </source>
</evidence>
<dbReference type="GO" id="GO:0005886">
    <property type="term" value="C:plasma membrane"/>
    <property type="evidence" value="ECO:0007669"/>
    <property type="project" value="UniProtKB-SubCell"/>
</dbReference>
<dbReference type="Gene3D" id="3.30.420.380">
    <property type="match status" value="1"/>
</dbReference>
<evidence type="ECO:0000256" key="5">
    <source>
        <dbReference type="ARBA" id="ARBA00022519"/>
    </source>
</evidence>
<dbReference type="Pfam" id="PF05134">
    <property type="entry name" value="T2SSL"/>
    <property type="match status" value="1"/>
</dbReference>
<dbReference type="InterPro" id="IPR024230">
    <property type="entry name" value="GspL_cyto_dom"/>
</dbReference>
<keyword evidence="7" id="KW-0653">Protein transport</keyword>
<evidence type="ECO:0000256" key="1">
    <source>
        <dbReference type="ARBA" id="ARBA00004377"/>
    </source>
</evidence>
<comment type="subcellular location">
    <subcellularLocation>
        <location evidence="1">Cell inner membrane</location>
        <topology evidence="1">Single-pass membrane protein</topology>
    </subcellularLocation>
</comment>
<dbReference type="GO" id="GO:0015628">
    <property type="term" value="P:protein secretion by the type II secretion system"/>
    <property type="evidence" value="ECO:0007669"/>
    <property type="project" value="InterPro"/>
</dbReference>
<dbReference type="EMBL" id="CADIKM010000002">
    <property type="protein sequence ID" value="CAB3778866.1"/>
    <property type="molecule type" value="Genomic_DNA"/>
</dbReference>
<evidence type="ECO:0000256" key="9">
    <source>
        <dbReference type="ARBA" id="ARBA00023136"/>
    </source>
</evidence>
<dbReference type="SUPFAM" id="SSF53067">
    <property type="entry name" value="Actin-like ATPase domain"/>
    <property type="match status" value="1"/>
</dbReference>